<accession>A0A9X3MXW6</accession>
<dbReference type="EMBL" id="JAPDOD010000023">
    <property type="protein sequence ID" value="MDA0163162.1"/>
    <property type="molecule type" value="Genomic_DNA"/>
</dbReference>
<protein>
    <submittedName>
        <fullName evidence="1">Zinc-dependent metalloprotease</fullName>
    </submittedName>
</protein>
<dbReference type="SUPFAM" id="SSF55486">
    <property type="entry name" value="Metalloproteases ('zincins'), catalytic domain"/>
    <property type="match status" value="1"/>
</dbReference>
<comment type="caution">
    <text evidence="1">The sequence shown here is derived from an EMBL/GenBank/DDBJ whole genome shotgun (WGS) entry which is preliminary data.</text>
</comment>
<evidence type="ECO:0000313" key="1">
    <source>
        <dbReference type="EMBL" id="MDA0163162.1"/>
    </source>
</evidence>
<reference evidence="1" key="1">
    <citation type="submission" date="2022-10" db="EMBL/GenBank/DDBJ databases">
        <title>The WGS of Solirubrobacter ginsenosidimutans DSM 21036.</title>
        <authorList>
            <person name="Jiang Z."/>
        </authorList>
    </citation>
    <scope>NUCLEOTIDE SEQUENCE</scope>
    <source>
        <strain evidence="1">DSM 21036</strain>
    </source>
</reference>
<keyword evidence="1" id="KW-0482">Metalloprotease</keyword>
<keyword evidence="1" id="KW-0378">Hydrolase</keyword>
<dbReference type="Proteomes" id="UP001149140">
    <property type="component" value="Unassembled WGS sequence"/>
</dbReference>
<dbReference type="NCBIfam" id="TIGR03883">
    <property type="entry name" value="DUF2342_F420"/>
    <property type="match status" value="1"/>
</dbReference>
<dbReference type="PANTHER" id="PTHR39420:SF1">
    <property type="entry name" value="HYDROLASE"/>
    <property type="match status" value="1"/>
</dbReference>
<dbReference type="GO" id="GO:0008237">
    <property type="term" value="F:metallopeptidase activity"/>
    <property type="evidence" value="ECO:0007669"/>
    <property type="project" value="UniProtKB-KW"/>
</dbReference>
<dbReference type="Gene3D" id="1.20.150.30">
    <property type="entry name" value="Zincin-like metallopeptidase, N-terminal domain"/>
    <property type="match status" value="1"/>
</dbReference>
<proteinExistence type="predicted"/>
<gene>
    <name evidence="1" type="ORF">OM076_23010</name>
</gene>
<dbReference type="RefSeq" id="WP_270042405.1">
    <property type="nucleotide sequence ID" value="NZ_JAPDOD010000023.1"/>
</dbReference>
<name>A0A9X3MXW6_9ACTN</name>
<dbReference type="InterPro" id="IPR018766">
    <property type="entry name" value="Zinicin_2"/>
</dbReference>
<sequence>MIDWKLAGTVARGVANLQPAGDPTPFEQLAGPAEEAERLVSAYTGLVPVKSVPVAEAVDRAGWIEANLTGLAAVLEPAAVRIAGNAGPLGTLAGGVVAIEAGAVSGFLAGRVLGQYEFPVLEPDAPARLLFVAPNLAHAAKGLEAADEQLLRWVALHEMTHALQFGGVPWLRPHLKEMLTELLGALEFNPRSLFRVPDVTDLKNLVERVREDGLATMMIGGDRRESLDRVQAFMAVLEGYAEHVMDAAGAAILDDLPGLRSSLGKRRRDRSGLLKLLDRLLGMDLKLRQYEQGKSFCDGVVARAGIEGLNRVWIGPEAMPTVAELSDPLGWLARTEPFRLDPAA</sequence>
<evidence type="ECO:0000313" key="2">
    <source>
        <dbReference type="Proteomes" id="UP001149140"/>
    </source>
</evidence>
<organism evidence="1 2">
    <name type="scientific">Solirubrobacter ginsenosidimutans</name>
    <dbReference type="NCBI Taxonomy" id="490573"/>
    <lineage>
        <taxon>Bacteria</taxon>
        <taxon>Bacillati</taxon>
        <taxon>Actinomycetota</taxon>
        <taxon>Thermoleophilia</taxon>
        <taxon>Solirubrobacterales</taxon>
        <taxon>Solirubrobacteraceae</taxon>
        <taxon>Solirubrobacter</taxon>
    </lineage>
</organism>
<dbReference type="PANTHER" id="PTHR39420">
    <property type="match status" value="1"/>
</dbReference>
<dbReference type="InterPro" id="IPR022454">
    <property type="entry name" value="CHP03883_F420-assoc"/>
</dbReference>
<keyword evidence="2" id="KW-1185">Reference proteome</keyword>
<dbReference type="NCBIfam" id="TIGR03624">
    <property type="entry name" value="putative hydrolase"/>
    <property type="match status" value="1"/>
</dbReference>
<keyword evidence="1" id="KW-0645">Protease</keyword>
<dbReference type="Pfam" id="PF10103">
    <property type="entry name" value="Zincin_2"/>
    <property type="match status" value="1"/>
</dbReference>
<dbReference type="InterPro" id="IPR042271">
    <property type="entry name" value="Zinicin_2_N"/>
</dbReference>
<dbReference type="AlphaFoldDB" id="A0A9X3MXW6"/>